<dbReference type="GO" id="GO:0007032">
    <property type="term" value="P:endosome organization"/>
    <property type="evidence" value="ECO:0007669"/>
    <property type="project" value="TreeGrafter"/>
</dbReference>
<evidence type="ECO:0000313" key="9">
    <source>
        <dbReference type="Proteomes" id="UP001152885"/>
    </source>
</evidence>
<proteinExistence type="inferred from homology"/>
<feature type="region of interest" description="Disordered" evidence="7">
    <location>
        <begin position="1"/>
        <end position="27"/>
    </location>
</feature>
<keyword evidence="9" id="KW-1185">Reference proteome</keyword>
<dbReference type="OrthoDB" id="5424991at2759"/>
<evidence type="ECO:0000256" key="6">
    <source>
        <dbReference type="ARBA" id="ARBA00029995"/>
    </source>
</evidence>
<dbReference type="PANTHER" id="PTHR39145:SF1">
    <property type="entry name" value="BIOGENESIS OF LYSOSOME-RELATED ORGANELLES COMPLEX 1 SUBUNIT CNL1"/>
    <property type="match status" value="1"/>
</dbReference>
<evidence type="ECO:0000256" key="3">
    <source>
        <dbReference type="ARBA" id="ARBA00007289"/>
    </source>
</evidence>
<comment type="similarity">
    <text evidence="3">Belongs to the BLOC1S4 family.</text>
</comment>
<evidence type="ECO:0000256" key="1">
    <source>
        <dbReference type="ARBA" id="ARBA00003807"/>
    </source>
</evidence>
<comment type="caution">
    <text evidence="8">The sequence shown here is derived from an EMBL/GenBank/DDBJ whole genome shotgun (WGS) entry which is preliminary data.</text>
</comment>
<dbReference type="InterPro" id="IPR034455">
    <property type="entry name" value="CNL1"/>
</dbReference>
<evidence type="ECO:0000256" key="5">
    <source>
        <dbReference type="ARBA" id="ARBA00022490"/>
    </source>
</evidence>
<name>A0A9W4TWG1_9ASCO</name>
<dbReference type="Proteomes" id="UP001152885">
    <property type="component" value="Unassembled WGS sequence"/>
</dbReference>
<gene>
    <name evidence="8" type="ORF">CANVERA_P2109</name>
</gene>
<evidence type="ECO:0000256" key="7">
    <source>
        <dbReference type="SAM" id="MobiDB-lite"/>
    </source>
</evidence>
<comment type="function">
    <text evidence="1">Component of the biogenesis of lysosome-related organelles complex-1 (BLOC-1), a complex that is involved in endosomal cargo sorting.</text>
</comment>
<evidence type="ECO:0000256" key="2">
    <source>
        <dbReference type="ARBA" id="ARBA00004496"/>
    </source>
</evidence>
<comment type="subcellular location">
    <subcellularLocation>
        <location evidence="2">Cytoplasm</location>
    </subcellularLocation>
</comment>
<dbReference type="AlphaFoldDB" id="A0A9W4TWG1"/>
<sequence>MNEDERDNSIDDVGVGDGNNSTESLEDADPLELRQLSLSYDYLMYKIKDHIQQLTDQTYESIKQKQQIIFTDYFENQLKLSNNYKEIDDMLKICNQLESEFLKLDQLELFINDFKLRIDNLEKEFERL</sequence>
<reference evidence="8" key="1">
    <citation type="submission" date="2022-12" db="EMBL/GenBank/DDBJ databases">
        <authorList>
            <person name="Brejova B."/>
        </authorList>
    </citation>
    <scope>NUCLEOTIDE SEQUENCE</scope>
</reference>
<organism evidence="8 9">
    <name type="scientific">Candida verbasci</name>
    <dbReference type="NCBI Taxonomy" id="1227364"/>
    <lineage>
        <taxon>Eukaryota</taxon>
        <taxon>Fungi</taxon>
        <taxon>Dikarya</taxon>
        <taxon>Ascomycota</taxon>
        <taxon>Saccharomycotina</taxon>
        <taxon>Pichiomycetes</taxon>
        <taxon>Debaryomycetaceae</taxon>
        <taxon>Candida/Lodderomyces clade</taxon>
        <taxon>Candida</taxon>
    </lineage>
</organism>
<keyword evidence="5" id="KW-0963">Cytoplasm</keyword>
<dbReference type="EMBL" id="CANTUO010000002">
    <property type="protein sequence ID" value="CAI5757595.1"/>
    <property type="molecule type" value="Genomic_DNA"/>
</dbReference>
<dbReference type="PANTHER" id="PTHR39145">
    <property type="entry name" value="BIOGENESIS OF LYSOSOME-RELATED ORGANELLES COMPLEX 1 SUBUNIT CNL1"/>
    <property type="match status" value="1"/>
</dbReference>
<accession>A0A9W4TWG1</accession>
<evidence type="ECO:0000256" key="4">
    <source>
        <dbReference type="ARBA" id="ARBA00014971"/>
    </source>
</evidence>
<evidence type="ECO:0000313" key="8">
    <source>
        <dbReference type="EMBL" id="CAI5757595.1"/>
    </source>
</evidence>
<protein>
    <recommendedName>
        <fullName evidence="4">Biogenesis of lysosome-related organelles complex 1 subunit CNL1</fullName>
    </recommendedName>
    <alternativeName>
        <fullName evidence="6">CNO-like protein 1</fullName>
    </alternativeName>
</protein>
<dbReference type="GO" id="GO:0005737">
    <property type="term" value="C:cytoplasm"/>
    <property type="evidence" value="ECO:0007669"/>
    <property type="project" value="UniProtKB-SubCell"/>
</dbReference>
<dbReference type="GO" id="GO:0031083">
    <property type="term" value="C:BLOC-1 complex"/>
    <property type="evidence" value="ECO:0007669"/>
    <property type="project" value="InterPro"/>
</dbReference>